<accession>A0AAD3SP23</accession>
<evidence type="ECO:0000313" key="2">
    <source>
        <dbReference type="Proteomes" id="UP001279734"/>
    </source>
</evidence>
<dbReference type="AlphaFoldDB" id="A0AAD3SP23"/>
<reference evidence="1" key="1">
    <citation type="submission" date="2023-05" db="EMBL/GenBank/DDBJ databases">
        <title>Nepenthes gracilis genome sequencing.</title>
        <authorList>
            <person name="Fukushima K."/>
        </authorList>
    </citation>
    <scope>NUCLEOTIDE SEQUENCE</scope>
    <source>
        <strain evidence="1">SING2019-196</strain>
    </source>
</reference>
<protein>
    <submittedName>
        <fullName evidence="1">Uncharacterized protein</fullName>
    </submittedName>
</protein>
<gene>
    <name evidence="1" type="ORF">Nepgr_017221</name>
</gene>
<name>A0AAD3SP23_NEPGR</name>
<evidence type="ECO:0000313" key="1">
    <source>
        <dbReference type="EMBL" id="GMH15380.1"/>
    </source>
</evidence>
<proteinExistence type="predicted"/>
<keyword evidence="2" id="KW-1185">Reference proteome</keyword>
<dbReference type="EMBL" id="BSYO01000015">
    <property type="protein sequence ID" value="GMH15380.1"/>
    <property type="molecule type" value="Genomic_DNA"/>
</dbReference>
<sequence>MPLKDEVSEKIWSRKEPSYDHLQVFGSKVFVHISKDERTKDVTIVEDEMIKDIDKKNKVDVGRTDKISVEIICLIPIQYEDNGPEMVKDNNEIIMALDEDQDEAAPDEEVSKMILEQTVILRLLSSE</sequence>
<dbReference type="Proteomes" id="UP001279734">
    <property type="component" value="Unassembled WGS sequence"/>
</dbReference>
<organism evidence="1 2">
    <name type="scientific">Nepenthes gracilis</name>
    <name type="common">Slender pitcher plant</name>
    <dbReference type="NCBI Taxonomy" id="150966"/>
    <lineage>
        <taxon>Eukaryota</taxon>
        <taxon>Viridiplantae</taxon>
        <taxon>Streptophyta</taxon>
        <taxon>Embryophyta</taxon>
        <taxon>Tracheophyta</taxon>
        <taxon>Spermatophyta</taxon>
        <taxon>Magnoliopsida</taxon>
        <taxon>eudicotyledons</taxon>
        <taxon>Gunneridae</taxon>
        <taxon>Pentapetalae</taxon>
        <taxon>Caryophyllales</taxon>
        <taxon>Nepenthaceae</taxon>
        <taxon>Nepenthes</taxon>
    </lineage>
</organism>
<comment type="caution">
    <text evidence="1">The sequence shown here is derived from an EMBL/GenBank/DDBJ whole genome shotgun (WGS) entry which is preliminary data.</text>
</comment>